<evidence type="ECO:0000313" key="1">
    <source>
        <dbReference type="EMBL" id="RMX54016.1"/>
    </source>
</evidence>
<accession>A0A3M6UK31</accession>
<reference evidence="1 2" key="1">
    <citation type="journal article" date="2018" name="Sci. Rep.">
        <title>Comparative analysis of the Pocillopora damicornis genome highlights role of immune system in coral evolution.</title>
        <authorList>
            <person name="Cunning R."/>
            <person name="Bay R.A."/>
            <person name="Gillette P."/>
            <person name="Baker A.C."/>
            <person name="Traylor-Knowles N."/>
        </authorList>
    </citation>
    <scope>NUCLEOTIDE SEQUENCE [LARGE SCALE GENOMIC DNA]</scope>
    <source>
        <strain evidence="1">RSMAS</strain>
        <tissue evidence="1">Whole animal</tissue>
    </source>
</reference>
<protein>
    <submittedName>
        <fullName evidence="1">Uncharacterized protein</fullName>
    </submittedName>
</protein>
<dbReference type="AlphaFoldDB" id="A0A3M6UK31"/>
<proteinExistence type="predicted"/>
<dbReference type="EMBL" id="RCHS01001343">
    <property type="protein sequence ID" value="RMX54016.1"/>
    <property type="molecule type" value="Genomic_DNA"/>
</dbReference>
<name>A0A3M6UK31_POCDA</name>
<dbReference type="OrthoDB" id="5373426at2759"/>
<organism evidence="1 2">
    <name type="scientific">Pocillopora damicornis</name>
    <name type="common">Cauliflower coral</name>
    <name type="synonym">Millepora damicornis</name>
    <dbReference type="NCBI Taxonomy" id="46731"/>
    <lineage>
        <taxon>Eukaryota</taxon>
        <taxon>Metazoa</taxon>
        <taxon>Cnidaria</taxon>
        <taxon>Anthozoa</taxon>
        <taxon>Hexacorallia</taxon>
        <taxon>Scleractinia</taxon>
        <taxon>Astrocoeniina</taxon>
        <taxon>Pocilloporidae</taxon>
        <taxon>Pocillopora</taxon>
    </lineage>
</organism>
<dbReference type="PANTHER" id="PTHR20003:SF7">
    <property type="entry name" value="SGNH DOMAIN-CONTAINING PROTEIN"/>
    <property type="match status" value="1"/>
</dbReference>
<gene>
    <name evidence="1" type="ORF">pdam_00013684</name>
</gene>
<keyword evidence="2" id="KW-1185">Reference proteome</keyword>
<dbReference type="SUPFAM" id="SSF52266">
    <property type="entry name" value="SGNH hydrolase"/>
    <property type="match status" value="1"/>
</dbReference>
<dbReference type="Proteomes" id="UP000275408">
    <property type="component" value="Unassembled WGS sequence"/>
</dbReference>
<evidence type="ECO:0000313" key="2">
    <source>
        <dbReference type="Proteomes" id="UP000275408"/>
    </source>
</evidence>
<sequence length="510" mass="58122">MKHELRTPFHPPHPQSAQLRCRGAFKTLTKGKWERRNVSDDAIRNRRRHDMMLRERKGWPERLFHGDLRCGPLFPLPRRTRKAERPYVLDVQAQCDTDSQYYCCHGNTGWCGHGDKFCNCSSCINYRSFISAELAQWRPHNGCQVRNFTQSSACESLSRGVSSVTFVGDSLVRHFFSAMVILLTNDPLYGALKFKTPPKMRDICKGDSQFVDSICHVHTAMTWRDIMDNPNFCDGWARFQISYVKAYKVELAQLAFLAIRKLLNKVGSIVLMGIGIHNNFNASAVIQSYLEPAVKLVSTSKNGWPHLIWLSTHSMGPLKPINYHRDQGNPAILSFNENLRKYCNHHNISLFDSFNMTMGVHSFDGTHFGVGVNTVKRKLQMRAELVGLKTEGTCTFLWMFCRFTEKMLAFLPVELKTKSSGLKDVTQPKKILLTKMGDFSLGTDFTGICNPHYLQISKAFLMSPAMADTFLAQNCTAEASRISVFLTKPYLQTKASVLDQSSLHRWKQLL</sequence>
<dbReference type="PANTHER" id="PTHR20003">
    <property type="entry name" value="GLYCOPROTEIN-RELATED"/>
    <property type="match status" value="1"/>
</dbReference>
<comment type="caution">
    <text evidence="1">The sequence shown here is derived from an EMBL/GenBank/DDBJ whole genome shotgun (WGS) entry which is preliminary data.</text>
</comment>